<evidence type="ECO:0000313" key="10">
    <source>
        <dbReference type="Proteomes" id="UP000472676"/>
    </source>
</evidence>
<dbReference type="PANTHER" id="PTHR33602:SF1">
    <property type="entry name" value="REGULATORY PROTEIN RECX FAMILY PROTEIN"/>
    <property type="match status" value="1"/>
</dbReference>
<dbReference type="Gene3D" id="1.10.10.10">
    <property type="entry name" value="Winged helix-like DNA-binding domain superfamily/Winged helix DNA-binding domain"/>
    <property type="match status" value="3"/>
</dbReference>
<dbReference type="InterPro" id="IPR053926">
    <property type="entry name" value="RecX_HTH_1st"/>
</dbReference>
<dbReference type="InterPro" id="IPR053924">
    <property type="entry name" value="RecX_HTH_2nd"/>
</dbReference>
<reference evidence="9 10" key="1">
    <citation type="journal article" date="2014" name="Int. J. Syst. Evol. Microbiol.">
        <title>Solimonas terrae sp. nov., isolated from soil.</title>
        <authorList>
            <person name="Kim S.J."/>
            <person name="Moon J.Y."/>
            <person name="Weon H.Y."/>
            <person name="Ahn J.H."/>
            <person name="Chen W.M."/>
            <person name="Kwon S.W."/>
        </authorList>
    </citation>
    <scope>NUCLEOTIDE SEQUENCE [LARGE SCALE GENOMIC DNA]</scope>
    <source>
        <strain evidence="9 10">KIS83-12</strain>
    </source>
</reference>
<dbReference type="GO" id="GO:0005737">
    <property type="term" value="C:cytoplasm"/>
    <property type="evidence" value="ECO:0007669"/>
    <property type="project" value="UniProtKB-SubCell"/>
</dbReference>
<feature type="domain" description="RecX second three-helical" evidence="6">
    <location>
        <begin position="68"/>
        <end position="108"/>
    </location>
</feature>
<evidence type="ECO:0000256" key="3">
    <source>
        <dbReference type="ARBA" id="ARBA00018111"/>
    </source>
</evidence>
<dbReference type="AlphaFoldDB" id="A0A6M2BRW4"/>
<comment type="function">
    <text evidence="5">Modulates RecA activity.</text>
</comment>
<comment type="similarity">
    <text evidence="2 5">Belongs to the RecX family.</text>
</comment>
<dbReference type="Pfam" id="PF21981">
    <property type="entry name" value="RecX_HTH3"/>
    <property type="match status" value="1"/>
</dbReference>
<dbReference type="Pfam" id="PF21982">
    <property type="entry name" value="RecX_HTH1"/>
    <property type="match status" value="1"/>
</dbReference>
<sequence length="174" mass="19232">MRKPRPPSKRTAERTPLDAGAARERALKLLSRREHSAAELAFKLQRRGAEAGIALAAVAKVQDAGLQSDARYAEMLVRNRIEQGYGPLRIRAELAAAGIAESVARDALTAAGCDWGARCAELRRRKFRTAPKGAAEWQKQYRYLASHGYTADTIRAVLKTSPMPEEDWTEPFEG</sequence>
<gene>
    <name evidence="5" type="primary">recX</name>
    <name evidence="9" type="ORF">G7Y85_11235</name>
</gene>
<accession>A0A6M2BRW4</accession>
<dbReference type="HAMAP" id="MF_01114">
    <property type="entry name" value="RecX"/>
    <property type="match status" value="1"/>
</dbReference>
<feature type="domain" description="RecX first three-helical" evidence="8">
    <location>
        <begin position="22"/>
        <end position="60"/>
    </location>
</feature>
<dbReference type="PANTHER" id="PTHR33602">
    <property type="entry name" value="REGULATORY PROTEIN RECX FAMILY PROTEIN"/>
    <property type="match status" value="1"/>
</dbReference>
<dbReference type="InterPro" id="IPR003783">
    <property type="entry name" value="Regulatory_RecX"/>
</dbReference>
<keyword evidence="4 5" id="KW-0963">Cytoplasm</keyword>
<feature type="domain" description="RecX third three-helical" evidence="7">
    <location>
        <begin position="118"/>
        <end position="158"/>
    </location>
</feature>
<evidence type="ECO:0000313" key="9">
    <source>
        <dbReference type="EMBL" id="NGY05346.1"/>
    </source>
</evidence>
<dbReference type="Pfam" id="PF02631">
    <property type="entry name" value="RecX_HTH2"/>
    <property type="match status" value="1"/>
</dbReference>
<evidence type="ECO:0000256" key="5">
    <source>
        <dbReference type="HAMAP-Rule" id="MF_01114"/>
    </source>
</evidence>
<name>A0A6M2BRW4_9GAMM</name>
<dbReference type="InterPro" id="IPR053925">
    <property type="entry name" value="RecX_HTH_3rd"/>
</dbReference>
<dbReference type="InterPro" id="IPR036388">
    <property type="entry name" value="WH-like_DNA-bd_sf"/>
</dbReference>
<evidence type="ECO:0000259" key="6">
    <source>
        <dbReference type="Pfam" id="PF02631"/>
    </source>
</evidence>
<organism evidence="9 10">
    <name type="scientific">Solimonas terrae</name>
    <dbReference type="NCBI Taxonomy" id="1396819"/>
    <lineage>
        <taxon>Bacteria</taxon>
        <taxon>Pseudomonadati</taxon>
        <taxon>Pseudomonadota</taxon>
        <taxon>Gammaproteobacteria</taxon>
        <taxon>Nevskiales</taxon>
        <taxon>Nevskiaceae</taxon>
        <taxon>Solimonas</taxon>
    </lineage>
</organism>
<evidence type="ECO:0000256" key="1">
    <source>
        <dbReference type="ARBA" id="ARBA00004496"/>
    </source>
</evidence>
<protein>
    <recommendedName>
        <fullName evidence="3 5">Regulatory protein RecX</fullName>
    </recommendedName>
</protein>
<comment type="subcellular location">
    <subcellularLocation>
        <location evidence="1 5">Cytoplasm</location>
    </subcellularLocation>
</comment>
<dbReference type="EMBL" id="JAAMOW010000005">
    <property type="protein sequence ID" value="NGY05346.1"/>
    <property type="molecule type" value="Genomic_DNA"/>
</dbReference>
<evidence type="ECO:0000256" key="2">
    <source>
        <dbReference type="ARBA" id="ARBA00009695"/>
    </source>
</evidence>
<evidence type="ECO:0000259" key="8">
    <source>
        <dbReference type="Pfam" id="PF21982"/>
    </source>
</evidence>
<dbReference type="Proteomes" id="UP000472676">
    <property type="component" value="Unassembled WGS sequence"/>
</dbReference>
<dbReference type="GO" id="GO:0006282">
    <property type="term" value="P:regulation of DNA repair"/>
    <property type="evidence" value="ECO:0007669"/>
    <property type="project" value="UniProtKB-UniRule"/>
</dbReference>
<evidence type="ECO:0000256" key="4">
    <source>
        <dbReference type="ARBA" id="ARBA00022490"/>
    </source>
</evidence>
<evidence type="ECO:0000259" key="7">
    <source>
        <dbReference type="Pfam" id="PF21981"/>
    </source>
</evidence>
<comment type="caution">
    <text evidence="9">The sequence shown here is derived from an EMBL/GenBank/DDBJ whole genome shotgun (WGS) entry which is preliminary data.</text>
</comment>
<dbReference type="RefSeq" id="WP_166256649.1">
    <property type="nucleotide sequence ID" value="NZ_JAAMOW010000005.1"/>
</dbReference>
<proteinExistence type="inferred from homology"/>
<keyword evidence="10" id="KW-1185">Reference proteome</keyword>